<dbReference type="InterPro" id="IPR023867">
    <property type="entry name" value="Sulphatase_maturase_rSAM"/>
</dbReference>
<accession>A0A0K8J5T5</accession>
<keyword evidence="2" id="KW-0949">S-adenosyl-L-methionine</keyword>
<dbReference type="OrthoDB" id="9808591at2"/>
<evidence type="ECO:0000256" key="2">
    <source>
        <dbReference type="ARBA" id="ARBA00022691"/>
    </source>
</evidence>
<dbReference type="SFLD" id="SFLDG01386">
    <property type="entry name" value="main_SPASM_domain-containing"/>
    <property type="match status" value="1"/>
</dbReference>
<organism evidence="7 8">
    <name type="scientific">Herbinix luporum</name>
    <dbReference type="NCBI Taxonomy" id="1679721"/>
    <lineage>
        <taxon>Bacteria</taxon>
        <taxon>Bacillati</taxon>
        <taxon>Bacillota</taxon>
        <taxon>Clostridia</taxon>
        <taxon>Lachnospirales</taxon>
        <taxon>Lachnospiraceae</taxon>
        <taxon>Herbinix</taxon>
    </lineage>
</organism>
<dbReference type="CDD" id="cd01335">
    <property type="entry name" value="Radical_SAM"/>
    <property type="match status" value="1"/>
</dbReference>
<evidence type="ECO:0000313" key="8">
    <source>
        <dbReference type="Proteomes" id="UP000196053"/>
    </source>
</evidence>
<keyword evidence="3" id="KW-0479">Metal-binding</keyword>
<dbReference type="InterPro" id="IPR023885">
    <property type="entry name" value="4Fe4S-binding_SPASM_dom"/>
</dbReference>
<keyword evidence="8" id="KW-1185">Reference proteome</keyword>
<dbReference type="AlphaFoldDB" id="A0A0K8J5T5"/>
<evidence type="ECO:0000259" key="6">
    <source>
        <dbReference type="PROSITE" id="PS51918"/>
    </source>
</evidence>
<dbReference type="SMART" id="SM00729">
    <property type="entry name" value="Elp3"/>
    <property type="match status" value="1"/>
</dbReference>
<sequence>MEQLSKIYSFESDKNQYIYSGYTGLLIENNSRIRDFLFNNKEDNELKNYIYGNTSKNKQMPYESFLSSITVFCTNFCNLSCSYCYHKENNFTFSENMNVGLFIETVEYMLQNMKYGEYVNIFFFGGEPLLNFSFIKESVSLLENLEEKYSTKFTYSLTTNGTVFRDEIIDFILEKQIGLMISIDGKKEVHDKTRKFINGKGSYDTIIKNVQEISKYMRVPARVTITDLNTDLIELYEELIEKGFSSVTIAVVSTKDNKFDFEAEKETLSIRLREMADYTFKKLSNKELIPFTNYANSLKKIHKGLKSYHPCSSLKGSYTLSAKGDFYLCHRFNNLDEYTFGNFANGLDKKRVEDFVINHSIVNRNNSCSNCWAASLCGGLCYHAAYTENNNTRDINNLECFFNKEVIKNSLYIYSLLDEEIRETIDNWERG</sequence>
<dbReference type="InterPro" id="IPR007197">
    <property type="entry name" value="rSAM"/>
</dbReference>
<dbReference type="KEGG" id="hsd:SD1D_1286"/>
<proteinExistence type="predicted"/>
<keyword evidence="5" id="KW-0411">Iron-sulfur</keyword>
<keyword evidence="4" id="KW-0408">Iron</keyword>
<dbReference type="NCBIfam" id="TIGR04085">
    <property type="entry name" value="rSAM_more_4Fe4S"/>
    <property type="match status" value="1"/>
</dbReference>
<gene>
    <name evidence="7" type="ORF">SD1D_1286</name>
</gene>
<dbReference type="SUPFAM" id="SSF102114">
    <property type="entry name" value="Radical SAM enzymes"/>
    <property type="match status" value="1"/>
</dbReference>
<dbReference type="GO" id="GO:0051536">
    <property type="term" value="F:iron-sulfur cluster binding"/>
    <property type="evidence" value="ECO:0007669"/>
    <property type="project" value="UniProtKB-KW"/>
</dbReference>
<comment type="cofactor">
    <cofactor evidence="1">
        <name>[4Fe-4S] cluster</name>
        <dbReference type="ChEBI" id="CHEBI:49883"/>
    </cofactor>
</comment>
<dbReference type="RefSeq" id="WP_058258168.1">
    <property type="nucleotide sequence ID" value="NZ_DUPS01000050.1"/>
</dbReference>
<evidence type="ECO:0000256" key="5">
    <source>
        <dbReference type="ARBA" id="ARBA00023014"/>
    </source>
</evidence>
<dbReference type="PANTHER" id="PTHR43273:SF8">
    <property type="entry name" value="RADICAL SAM DOMAIN PROTEIN"/>
    <property type="match status" value="1"/>
</dbReference>
<evidence type="ECO:0000256" key="4">
    <source>
        <dbReference type="ARBA" id="ARBA00023004"/>
    </source>
</evidence>
<dbReference type="InterPro" id="IPR013785">
    <property type="entry name" value="Aldolase_TIM"/>
</dbReference>
<dbReference type="PROSITE" id="PS51918">
    <property type="entry name" value="RADICAL_SAM"/>
    <property type="match status" value="1"/>
</dbReference>
<protein>
    <recommendedName>
        <fullName evidence="6">Radical SAM core domain-containing protein</fullName>
    </recommendedName>
</protein>
<dbReference type="SFLD" id="SFLDG01067">
    <property type="entry name" value="SPASM/twitch_domain_containing"/>
    <property type="match status" value="1"/>
</dbReference>
<dbReference type="InterPro" id="IPR006638">
    <property type="entry name" value="Elp3/MiaA/NifB-like_rSAM"/>
</dbReference>
<dbReference type="GO" id="GO:0046872">
    <property type="term" value="F:metal ion binding"/>
    <property type="evidence" value="ECO:0007669"/>
    <property type="project" value="UniProtKB-KW"/>
</dbReference>
<dbReference type="InterPro" id="IPR058240">
    <property type="entry name" value="rSAM_sf"/>
</dbReference>
<evidence type="ECO:0000313" key="7">
    <source>
        <dbReference type="EMBL" id="CUH92832.1"/>
    </source>
</evidence>
<dbReference type="GO" id="GO:0016491">
    <property type="term" value="F:oxidoreductase activity"/>
    <property type="evidence" value="ECO:0007669"/>
    <property type="project" value="InterPro"/>
</dbReference>
<name>A0A0K8J5T5_9FIRM</name>
<reference evidence="8" key="1">
    <citation type="submission" date="2015-09" db="EMBL/GenBank/DDBJ databases">
        <authorList>
            <person name="Wibberg D."/>
        </authorList>
    </citation>
    <scope>NUCLEOTIDE SEQUENCE [LARGE SCALE GENOMIC DNA]</scope>
    <source>
        <strain evidence="8">SD1D</strain>
    </source>
</reference>
<dbReference type="SFLD" id="SFLDG01384">
    <property type="entry name" value="thioether_bond_formation_requi"/>
    <property type="match status" value="1"/>
</dbReference>
<dbReference type="Pfam" id="PF04055">
    <property type="entry name" value="Radical_SAM"/>
    <property type="match status" value="1"/>
</dbReference>
<dbReference type="Gene3D" id="3.20.20.70">
    <property type="entry name" value="Aldolase class I"/>
    <property type="match status" value="1"/>
</dbReference>
<dbReference type="EMBL" id="LN879430">
    <property type="protein sequence ID" value="CUH92832.1"/>
    <property type="molecule type" value="Genomic_DNA"/>
</dbReference>
<evidence type="ECO:0000256" key="3">
    <source>
        <dbReference type="ARBA" id="ARBA00022723"/>
    </source>
</evidence>
<dbReference type="PANTHER" id="PTHR43273">
    <property type="entry name" value="ANAEROBIC SULFATASE-MATURATING ENZYME HOMOLOG ASLB-RELATED"/>
    <property type="match status" value="1"/>
</dbReference>
<dbReference type="SFLD" id="SFLDS00029">
    <property type="entry name" value="Radical_SAM"/>
    <property type="match status" value="1"/>
</dbReference>
<evidence type="ECO:0000256" key="1">
    <source>
        <dbReference type="ARBA" id="ARBA00001966"/>
    </source>
</evidence>
<feature type="domain" description="Radical SAM core" evidence="6">
    <location>
        <begin position="59"/>
        <end position="286"/>
    </location>
</feature>
<dbReference type="Proteomes" id="UP000196053">
    <property type="component" value="Chromosome I"/>
</dbReference>